<evidence type="ECO:0000313" key="1">
    <source>
        <dbReference type="EMBL" id="KAB8033192.1"/>
    </source>
</evidence>
<accession>A0A833JGY7</accession>
<gene>
    <name evidence="1" type="ORF">GCL57_00410</name>
</gene>
<reference evidence="1 2" key="1">
    <citation type="submission" date="2019-10" db="EMBL/GenBank/DDBJ databases">
        <title>New genus of Silvanigrellaceae.</title>
        <authorList>
            <person name="Pitt A."/>
            <person name="Hahn M.W."/>
        </authorList>
    </citation>
    <scope>NUCLEOTIDE SEQUENCE [LARGE SCALE GENOMIC DNA]</scope>
    <source>
        <strain evidence="1 2">33A1-SZDP</strain>
    </source>
</reference>
<dbReference type="Proteomes" id="UP000442694">
    <property type="component" value="Unassembled WGS sequence"/>
</dbReference>
<dbReference type="RefSeq" id="WP_152211280.1">
    <property type="nucleotide sequence ID" value="NZ_WFLN01000004.1"/>
</dbReference>
<protein>
    <submittedName>
        <fullName evidence="1">Uncharacterized protein</fullName>
    </submittedName>
</protein>
<keyword evidence="2" id="KW-1185">Reference proteome</keyword>
<proteinExistence type="predicted"/>
<sequence>MKKIIYLFVMIFFVNFSKSGYAFKNIQECVQSVISKEKYNQINNAKSIDEKKRLVEEFKNSLAANNKSAVVSIPLKLDACYILFDYNVKSSTKLGVPGPGELPVCCNCTGWCIAGWVFGYCSTCETQPPGGLNCCSRCNMPAGPGQTCK</sequence>
<evidence type="ECO:0000313" key="2">
    <source>
        <dbReference type="Proteomes" id="UP000442694"/>
    </source>
</evidence>
<dbReference type="AlphaFoldDB" id="A0A833JGY7"/>
<dbReference type="EMBL" id="WFLN01000004">
    <property type="protein sequence ID" value="KAB8033192.1"/>
    <property type="molecule type" value="Genomic_DNA"/>
</dbReference>
<comment type="caution">
    <text evidence="1">The sequence shown here is derived from an EMBL/GenBank/DDBJ whole genome shotgun (WGS) entry which is preliminary data.</text>
</comment>
<organism evidence="1 2">
    <name type="scientific">Fluviispira multicolorata</name>
    <dbReference type="NCBI Taxonomy" id="2654512"/>
    <lineage>
        <taxon>Bacteria</taxon>
        <taxon>Pseudomonadati</taxon>
        <taxon>Bdellovibrionota</taxon>
        <taxon>Oligoflexia</taxon>
        <taxon>Silvanigrellales</taxon>
        <taxon>Silvanigrellaceae</taxon>
        <taxon>Fluviispira</taxon>
    </lineage>
</organism>
<name>A0A833JGY7_9BACT</name>